<dbReference type="Proteomes" id="UP000199601">
    <property type="component" value="Unassembled WGS sequence"/>
</dbReference>
<gene>
    <name evidence="1" type="ORF">BN000_05065</name>
</gene>
<dbReference type="AlphaFoldDB" id="A0A0U1DQD9"/>
<accession>A0A0U1DQD9</accession>
<evidence type="ECO:0000313" key="1">
    <source>
        <dbReference type="EMBL" id="CQD20907.1"/>
    </source>
</evidence>
<protein>
    <submittedName>
        <fullName evidence="1">Uncharacterized protein</fullName>
    </submittedName>
</protein>
<reference evidence="2" key="1">
    <citation type="submission" date="2015-03" db="EMBL/GenBank/DDBJ databases">
        <authorList>
            <person name="Urmite Genomes"/>
        </authorList>
    </citation>
    <scope>NUCLEOTIDE SEQUENCE [LARGE SCALE GENOMIC DNA]</scope>
    <source>
        <strain evidence="2">CSUR P1344</strain>
    </source>
</reference>
<keyword evidence="2" id="KW-1185">Reference proteome</keyword>
<dbReference type="EMBL" id="CTEC01000002">
    <property type="protein sequence ID" value="CQD20907.1"/>
    <property type="molecule type" value="Genomic_DNA"/>
</dbReference>
<sequence length="30" mass="3060">MSPRGPLTARRDAVTCQGSVVMVPAVSSSV</sequence>
<evidence type="ECO:0000313" key="2">
    <source>
        <dbReference type="Proteomes" id="UP000199601"/>
    </source>
</evidence>
<proteinExistence type="predicted"/>
<name>A0A0U1DQD9_9MYCO</name>
<organism evidence="1 2">
    <name type="scientific">Mycobacterium europaeum</name>
    <dbReference type="NCBI Taxonomy" id="761804"/>
    <lineage>
        <taxon>Bacteria</taxon>
        <taxon>Bacillati</taxon>
        <taxon>Actinomycetota</taxon>
        <taxon>Actinomycetes</taxon>
        <taxon>Mycobacteriales</taxon>
        <taxon>Mycobacteriaceae</taxon>
        <taxon>Mycobacterium</taxon>
        <taxon>Mycobacterium simiae complex</taxon>
    </lineage>
</organism>